<evidence type="ECO:0000313" key="3">
    <source>
        <dbReference type="EMBL" id="GJN92373.1"/>
    </source>
</evidence>
<feature type="transmembrane region" description="Helical" evidence="2">
    <location>
        <begin position="356"/>
        <end position="375"/>
    </location>
</feature>
<keyword evidence="2" id="KW-1133">Transmembrane helix</keyword>
<name>A0AAV5GQC0_9BASI</name>
<keyword evidence="2" id="KW-0472">Membrane</keyword>
<feature type="region of interest" description="Disordered" evidence="1">
    <location>
        <begin position="248"/>
        <end position="332"/>
    </location>
</feature>
<dbReference type="EMBL" id="BQKY01000011">
    <property type="protein sequence ID" value="GJN92373.1"/>
    <property type="molecule type" value="Genomic_DNA"/>
</dbReference>
<dbReference type="Proteomes" id="UP001342314">
    <property type="component" value="Unassembled WGS sequence"/>
</dbReference>
<evidence type="ECO:0000256" key="1">
    <source>
        <dbReference type="SAM" id="MobiDB-lite"/>
    </source>
</evidence>
<feature type="transmembrane region" description="Helical" evidence="2">
    <location>
        <begin position="111"/>
        <end position="131"/>
    </location>
</feature>
<dbReference type="AlphaFoldDB" id="A0AAV5GQC0"/>
<feature type="compositionally biased region" description="Basic and acidic residues" evidence="1">
    <location>
        <begin position="1"/>
        <end position="11"/>
    </location>
</feature>
<keyword evidence="2" id="KW-0812">Transmembrane</keyword>
<accession>A0AAV5GQC0</accession>
<protein>
    <submittedName>
        <fullName evidence="3">Uncharacterized protein</fullName>
    </submittedName>
</protein>
<evidence type="ECO:0000256" key="2">
    <source>
        <dbReference type="SAM" id="Phobius"/>
    </source>
</evidence>
<feature type="compositionally biased region" description="Low complexity" evidence="1">
    <location>
        <begin position="297"/>
        <end position="328"/>
    </location>
</feature>
<keyword evidence="4" id="KW-1185">Reference proteome</keyword>
<evidence type="ECO:0000313" key="4">
    <source>
        <dbReference type="Proteomes" id="UP001342314"/>
    </source>
</evidence>
<gene>
    <name evidence="3" type="ORF">Rhopal_005403-T1</name>
</gene>
<comment type="caution">
    <text evidence="3">The sequence shown here is derived from an EMBL/GenBank/DDBJ whole genome shotgun (WGS) entry which is preliminary data.</text>
</comment>
<organism evidence="3 4">
    <name type="scientific">Rhodotorula paludigena</name>
    <dbReference type="NCBI Taxonomy" id="86838"/>
    <lineage>
        <taxon>Eukaryota</taxon>
        <taxon>Fungi</taxon>
        <taxon>Dikarya</taxon>
        <taxon>Basidiomycota</taxon>
        <taxon>Pucciniomycotina</taxon>
        <taxon>Microbotryomycetes</taxon>
        <taxon>Sporidiobolales</taxon>
        <taxon>Sporidiobolaceae</taxon>
        <taxon>Rhodotorula</taxon>
    </lineage>
</organism>
<proteinExistence type="predicted"/>
<sequence length="435" mass="46936">MAYPHDEREGAQGEWDGIAGDSYRHGVGYDSTRPPTAPAQLDRRMKRLSRRFGPDSAPSAAAERDAAKARFRAAHEAQKREAAELERKTGVSPRTGRLVVLGPKKRNALRWFEGGGAVIVAIGAIGASLFTHPDPPPAPSGSAPLIALCLAPFPSLLLTLYLFVLRPLLYRRRASRAAASPTDSVQGAYPYLMQPPEQGGRGGCCPCFGGGRKRVSRGYGVGGPAEHAFGTLNLVVDPRLLGTGGLGEAEEVERRRRERRREKRERARRKRRRDKKKERRRETRAGGGIEEDDDLVSSSLSDSASCLSSSSASSTSDPWSSRSPTSSRPTPRHALLSHLSHEATWRRARAALQRETGADALCAVGWGALGVWALQGAGGCTPGEGKGFCNLYNTALAFSILVCAAFVGSFTLDCVDLGRTKISPRFRQQRLVGAV</sequence>
<feature type="transmembrane region" description="Helical" evidence="2">
    <location>
        <begin position="143"/>
        <end position="164"/>
    </location>
</feature>
<feature type="transmembrane region" description="Helical" evidence="2">
    <location>
        <begin position="395"/>
        <end position="415"/>
    </location>
</feature>
<feature type="compositionally biased region" description="Basic residues" evidence="1">
    <location>
        <begin position="256"/>
        <end position="279"/>
    </location>
</feature>
<reference evidence="3 4" key="1">
    <citation type="submission" date="2021-12" db="EMBL/GenBank/DDBJ databases">
        <title>High titer production of polyol ester of fatty acids by Rhodotorula paludigena BS15 towards product separation-free biomass refinery.</title>
        <authorList>
            <person name="Mano J."/>
            <person name="Ono H."/>
            <person name="Tanaka T."/>
            <person name="Naito K."/>
            <person name="Sushida H."/>
            <person name="Ike M."/>
            <person name="Tokuyasu K."/>
            <person name="Kitaoka M."/>
        </authorList>
    </citation>
    <scope>NUCLEOTIDE SEQUENCE [LARGE SCALE GENOMIC DNA]</scope>
    <source>
        <strain evidence="3 4">BS15</strain>
    </source>
</reference>
<feature type="region of interest" description="Disordered" evidence="1">
    <location>
        <begin position="1"/>
        <end position="41"/>
    </location>
</feature>